<proteinExistence type="predicted"/>
<sequence>MNRKFLGLIAVLLVAVGVLAFNNYYKKEGLVKNGVITTAVIEKISRNKIDNEFSPTVENIHVKYSYIVDSKKYAKTQEISEHEHDLYFPKTRKVGDSIKITYDSEKPTNSRIEKIK</sequence>
<dbReference type="RefSeq" id="WP_378293882.1">
    <property type="nucleotide sequence ID" value="NZ_JBHULE010000019.1"/>
</dbReference>
<comment type="caution">
    <text evidence="2">The sequence shown here is derived from an EMBL/GenBank/DDBJ whole genome shotgun (WGS) entry which is preliminary data.</text>
</comment>
<gene>
    <name evidence="2" type="ORF">ACFSR1_15235</name>
</gene>
<keyword evidence="3" id="KW-1185">Reference proteome</keyword>
<dbReference type="Pfam" id="PF12158">
    <property type="entry name" value="DUF3592"/>
    <property type="match status" value="1"/>
</dbReference>
<organism evidence="2 3">
    <name type="scientific">Aquimarina rubra</name>
    <dbReference type="NCBI Taxonomy" id="1920033"/>
    <lineage>
        <taxon>Bacteria</taxon>
        <taxon>Pseudomonadati</taxon>
        <taxon>Bacteroidota</taxon>
        <taxon>Flavobacteriia</taxon>
        <taxon>Flavobacteriales</taxon>
        <taxon>Flavobacteriaceae</taxon>
        <taxon>Aquimarina</taxon>
    </lineage>
</organism>
<dbReference type="InterPro" id="IPR021994">
    <property type="entry name" value="DUF3592"/>
</dbReference>
<name>A0ABW5LGR3_9FLAO</name>
<evidence type="ECO:0000259" key="1">
    <source>
        <dbReference type="Pfam" id="PF12158"/>
    </source>
</evidence>
<reference evidence="3" key="1">
    <citation type="journal article" date="2019" name="Int. J. Syst. Evol. Microbiol.">
        <title>The Global Catalogue of Microorganisms (GCM) 10K type strain sequencing project: providing services to taxonomists for standard genome sequencing and annotation.</title>
        <authorList>
            <consortium name="The Broad Institute Genomics Platform"/>
            <consortium name="The Broad Institute Genome Sequencing Center for Infectious Disease"/>
            <person name="Wu L."/>
            <person name="Ma J."/>
        </authorList>
    </citation>
    <scope>NUCLEOTIDE SEQUENCE [LARGE SCALE GENOMIC DNA]</scope>
    <source>
        <strain evidence="3">KCTC 52274</strain>
    </source>
</reference>
<dbReference type="Proteomes" id="UP001597319">
    <property type="component" value="Unassembled WGS sequence"/>
</dbReference>
<accession>A0ABW5LGR3</accession>
<evidence type="ECO:0000313" key="2">
    <source>
        <dbReference type="EMBL" id="MFD2564033.1"/>
    </source>
</evidence>
<evidence type="ECO:0000313" key="3">
    <source>
        <dbReference type="Proteomes" id="UP001597319"/>
    </source>
</evidence>
<feature type="domain" description="DUF3592" evidence="1">
    <location>
        <begin position="34"/>
        <end position="113"/>
    </location>
</feature>
<protein>
    <submittedName>
        <fullName evidence="2">DUF3592 domain-containing protein</fullName>
    </submittedName>
</protein>
<dbReference type="EMBL" id="JBHULE010000019">
    <property type="protein sequence ID" value="MFD2564033.1"/>
    <property type="molecule type" value="Genomic_DNA"/>
</dbReference>